<evidence type="ECO:0000313" key="2">
    <source>
        <dbReference type="Proteomes" id="UP000289738"/>
    </source>
</evidence>
<accession>A0A445EQM8</accession>
<name>A0A445EQM8_ARAHY</name>
<sequence length="227" mass="25886">MLFTGCPVLEKLVLESTYSIACGGLRERRCAGYGGSGDGNKEREEEMCSNGDDDGGLKGYACFGCIYRKVCMTGEIKVEETVVECECKEDPICDELNGVEGLRVEDILQMEFSNPKEVRCFYNNYSRLKGFVMGQGKKIPNNVGEIVRQGFRDKKWLEKADQKREHKVVIHYGCLAKMKIKQKNEWQVIPEVGGFNLVRFTKQDIYNEVRKQRGLQNEDVNAVIHYL</sequence>
<reference evidence="1 2" key="1">
    <citation type="submission" date="2019-01" db="EMBL/GenBank/DDBJ databases">
        <title>Sequencing of cultivated peanut Arachis hypogaea provides insights into genome evolution and oil improvement.</title>
        <authorList>
            <person name="Chen X."/>
        </authorList>
    </citation>
    <scope>NUCLEOTIDE SEQUENCE [LARGE SCALE GENOMIC DNA]</scope>
    <source>
        <strain evidence="2">cv. Fuhuasheng</strain>
        <tissue evidence="1">Leaves</tissue>
    </source>
</reference>
<dbReference type="Proteomes" id="UP000289738">
    <property type="component" value="Chromosome A01"/>
</dbReference>
<evidence type="ECO:0000313" key="1">
    <source>
        <dbReference type="EMBL" id="RYR77785.1"/>
    </source>
</evidence>
<gene>
    <name evidence="1" type="ORF">Ahy_A01g002393</name>
</gene>
<dbReference type="AlphaFoldDB" id="A0A445EQM8"/>
<proteinExistence type="predicted"/>
<dbReference type="PANTHER" id="PTHR47718">
    <property type="entry name" value="OS01G0519700 PROTEIN"/>
    <property type="match status" value="1"/>
</dbReference>
<comment type="caution">
    <text evidence="1">The sequence shown here is derived from an EMBL/GenBank/DDBJ whole genome shotgun (WGS) entry which is preliminary data.</text>
</comment>
<dbReference type="EMBL" id="SDMP01000001">
    <property type="protein sequence ID" value="RYR77785.1"/>
    <property type="molecule type" value="Genomic_DNA"/>
</dbReference>
<organism evidence="1 2">
    <name type="scientific">Arachis hypogaea</name>
    <name type="common">Peanut</name>
    <dbReference type="NCBI Taxonomy" id="3818"/>
    <lineage>
        <taxon>Eukaryota</taxon>
        <taxon>Viridiplantae</taxon>
        <taxon>Streptophyta</taxon>
        <taxon>Embryophyta</taxon>
        <taxon>Tracheophyta</taxon>
        <taxon>Spermatophyta</taxon>
        <taxon>Magnoliopsida</taxon>
        <taxon>eudicotyledons</taxon>
        <taxon>Gunneridae</taxon>
        <taxon>Pentapetalae</taxon>
        <taxon>rosids</taxon>
        <taxon>fabids</taxon>
        <taxon>Fabales</taxon>
        <taxon>Fabaceae</taxon>
        <taxon>Papilionoideae</taxon>
        <taxon>50 kb inversion clade</taxon>
        <taxon>dalbergioids sensu lato</taxon>
        <taxon>Dalbergieae</taxon>
        <taxon>Pterocarpus clade</taxon>
        <taxon>Arachis</taxon>
    </lineage>
</organism>
<keyword evidence="2" id="KW-1185">Reference proteome</keyword>
<protein>
    <submittedName>
        <fullName evidence="1">Uncharacterized protein</fullName>
    </submittedName>
</protein>